<evidence type="ECO:0000313" key="2">
    <source>
        <dbReference type="EMBL" id="ART30411.1"/>
    </source>
</evidence>
<proteinExistence type="predicted"/>
<sequence>MDQSHFPFSDVKAIGQGSLRPRHESTVIRCTEIPTTKEKCSLADFQLKFRKALALNRIGNRRIRGTSEKKEKHSFPVL</sequence>
<geneLocation type="mitochondrion" evidence="2"/>
<dbReference type="AlphaFoldDB" id="A0A1Y0AZ27"/>
<name>A0A1Y0AZ27_9LAMI</name>
<evidence type="ECO:0000313" key="1">
    <source>
        <dbReference type="EMBL" id="ART30322.1"/>
    </source>
</evidence>
<dbReference type="EMBL" id="KY774314">
    <property type="protein sequence ID" value="ART30411.1"/>
    <property type="molecule type" value="Genomic_DNA"/>
</dbReference>
<protein>
    <submittedName>
        <fullName evidence="2">Uncharacterized protein</fullName>
    </submittedName>
</protein>
<gene>
    <name evidence="1" type="ORF">AEK19_MT0862</name>
    <name evidence="2" type="ORF">AEK19_MT1847</name>
</gene>
<dbReference type="EMBL" id="KY774314">
    <property type="protein sequence ID" value="ART30322.1"/>
    <property type="molecule type" value="Genomic_DNA"/>
</dbReference>
<accession>A0A1Y0AZ27</accession>
<organism evidence="2">
    <name type="scientific">Utricularia reniformis</name>
    <dbReference type="NCBI Taxonomy" id="192314"/>
    <lineage>
        <taxon>Eukaryota</taxon>
        <taxon>Viridiplantae</taxon>
        <taxon>Streptophyta</taxon>
        <taxon>Embryophyta</taxon>
        <taxon>Tracheophyta</taxon>
        <taxon>Spermatophyta</taxon>
        <taxon>Magnoliopsida</taxon>
        <taxon>eudicotyledons</taxon>
        <taxon>Gunneridae</taxon>
        <taxon>Pentapetalae</taxon>
        <taxon>asterids</taxon>
        <taxon>lamiids</taxon>
        <taxon>Lamiales</taxon>
        <taxon>Lentibulariaceae</taxon>
        <taxon>Utricularia</taxon>
    </lineage>
</organism>
<reference evidence="2" key="1">
    <citation type="submission" date="2017-03" db="EMBL/GenBank/DDBJ databases">
        <title>The mitochondrial genome of the carnivorous plant Utricularia reniformis (Lentibulariaceae): structure, comparative analysis and evolutionary landmarks.</title>
        <authorList>
            <person name="Silva S.R."/>
            <person name="Alvarenga D.O."/>
            <person name="Michael T.P."/>
            <person name="Miranda V.F.O."/>
            <person name="Varani A.M."/>
        </authorList>
    </citation>
    <scope>NUCLEOTIDE SEQUENCE</scope>
</reference>
<keyword evidence="2" id="KW-0496">Mitochondrion</keyword>